<dbReference type="Proteomes" id="UP000276437">
    <property type="component" value="Chromosome"/>
</dbReference>
<evidence type="ECO:0000313" key="2">
    <source>
        <dbReference type="Proteomes" id="UP000276437"/>
    </source>
</evidence>
<evidence type="ECO:0000313" key="1">
    <source>
        <dbReference type="EMBL" id="BBB92519.1"/>
    </source>
</evidence>
<keyword evidence="2" id="KW-1185">Reference proteome</keyword>
<dbReference type="EMBL" id="AP018449">
    <property type="protein sequence ID" value="BBB92519.1"/>
    <property type="molecule type" value="Genomic_DNA"/>
</dbReference>
<dbReference type="AlphaFoldDB" id="A0A348AN71"/>
<protein>
    <submittedName>
        <fullName evidence="1">Uncharacterized protein</fullName>
    </submittedName>
</protein>
<reference evidence="1 2" key="1">
    <citation type="journal article" date="2018" name="Int. J. Syst. Evol. Microbiol.">
        <title>Methylomusa anaerophila gen. nov., sp. nov., an anaerobic methanol-utilizing bacterium isolated from a microbial fuel cell.</title>
        <authorList>
            <person name="Amano N."/>
            <person name="Yamamuro A."/>
            <person name="Miyahara M."/>
            <person name="Kouzuma A."/>
            <person name="Abe T."/>
            <person name="Watanabe K."/>
        </authorList>
    </citation>
    <scope>NUCLEOTIDE SEQUENCE [LARGE SCALE GENOMIC DNA]</scope>
    <source>
        <strain evidence="1 2">MMFC1</strain>
    </source>
</reference>
<accession>A0A348AN71</accession>
<organism evidence="1 2">
    <name type="scientific">Methylomusa anaerophila</name>
    <dbReference type="NCBI Taxonomy" id="1930071"/>
    <lineage>
        <taxon>Bacteria</taxon>
        <taxon>Bacillati</taxon>
        <taxon>Bacillota</taxon>
        <taxon>Negativicutes</taxon>
        <taxon>Selenomonadales</taxon>
        <taxon>Sporomusaceae</taxon>
        <taxon>Methylomusa</taxon>
    </lineage>
</organism>
<dbReference type="KEGG" id="mana:MAMMFC1_03212"/>
<name>A0A348AN71_9FIRM</name>
<proteinExistence type="predicted"/>
<gene>
    <name evidence="1" type="ORF">MAMMFC1_03212</name>
</gene>
<sequence length="70" mass="7760">MANCSMNECGKSIIYTLSVVGGKWKWIIDGNRGRYQSKIRRSEETTDTGQFAGIVLAPADTDQERDGIYG</sequence>